<keyword evidence="1" id="KW-0812">Transmembrane</keyword>
<protein>
    <submittedName>
        <fullName evidence="2">Uncharacterized protein</fullName>
    </submittedName>
</protein>
<dbReference type="EMBL" id="LR778114">
    <property type="protein sequence ID" value="CAB1128896.1"/>
    <property type="molecule type" value="Genomic_DNA"/>
</dbReference>
<evidence type="ECO:0000313" key="2">
    <source>
        <dbReference type="EMBL" id="CAB1128896.1"/>
    </source>
</evidence>
<keyword evidence="1" id="KW-1133">Transmembrane helix</keyword>
<accession>A0A6F8ZGX8</accession>
<reference evidence="2 3" key="1">
    <citation type="submission" date="2020-02" db="EMBL/GenBank/DDBJ databases">
        <authorList>
            <person name="Hogendoorn C."/>
        </authorList>
    </citation>
    <scope>NUCLEOTIDE SEQUENCE [LARGE SCALE GENOMIC DNA]</scope>
    <source>
        <strain evidence="2">R501</strain>
    </source>
</reference>
<feature type="transmembrane region" description="Helical" evidence="1">
    <location>
        <begin position="31"/>
        <end position="53"/>
    </location>
</feature>
<dbReference type="Proteomes" id="UP000503399">
    <property type="component" value="Chromosome"/>
</dbReference>
<proteinExistence type="predicted"/>
<dbReference type="AlphaFoldDB" id="A0A6F8ZGX8"/>
<sequence>MLRAIGVYLSLVYLALGTVLAVHLGTAARTLGVPWWSGALLVLFVYGLAVVLYRQVGCARPVARP</sequence>
<dbReference type="KEGG" id="hfv:R50_1390"/>
<evidence type="ECO:0000256" key="1">
    <source>
        <dbReference type="SAM" id="Phobius"/>
    </source>
</evidence>
<name>A0A6F8ZGX8_9FIRM</name>
<organism evidence="2 3">
    <name type="scientific">Candidatus Hydrogenisulfobacillus filiaventi</name>
    <dbReference type="NCBI Taxonomy" id="2707344"/>
    <lineage>
        <taxon>Bacteria</taxon>
        <taxon>Bacillati</taxon>
        <taxon>Bacillota</taxon>
        <taxon>Clostridia</taxon>
        <taxon>Eubacteriales</taxon>
        <taxon>Clostridiales Family XVII. Incertae Sedis</taxon>
        <taxon>Candidatus Hydrogenisulfobacillus</taxon>
    </lineage>
</organism>
<evidence type="ECO:0000313" key="3">
    <source>
        <dbReference type="Proteomes" id="UP000503399"/>
    </source>
</evidence>
<keyword evidence="3" id="KW-1185">Reference proteome</keyword>
<gene>
    <name evidence="2" type="ORF">R50_1390</name>
</gene>
<keyword evidence="1" id="KW-0472">Membrane</keyword>